<feature type="coiled-coil region" evidence="5">
    <location>
        <begin position="523"/>
        <end position="550"/>
    </location>
</feature>
<dbReference type="InterPro" id="IPR052431">
    <property type="entry name" value="SKI2_subfamily_helicases"/>
</dbReference>
<keyword evidence="2" id="KW-0378">Hydrolase</keyword>
<evidence type="ECO:0008006" key="10">
    <source>
        <dbReference type="Google" id="ProtNLM"/>
    </source>
</evidence>
<accession>A0A7S1NKP4</accession>
<evidence type="ECO:0000256" key="2">
    <source>
        <dbReference type="ARBA" id="ARBA00022801"/>
    </source>
</evidence>
<evidence type="ECO:0000256" key="1">
    <source>
        <dbReference type="ARBA" id="ARBA00022741"/>
    </source>
</evidence>
<evidence type="ECO:0000256" key="3">
    <source>
        <dbReference type="ARBA" id="ARBA00022806"/>
    </source>
</evidence>
<dbReference type="SMART" id="SM00487">
    <property type="entry name" value="DEXDc"/>
    <property type="match status" value="1"/>
</dbReference>
<dbReference type="InterPro" id="IPR027417">
    <property type="entry name" value="P-loop_NTPase"/>
</dbReference>
<keyword evidence="3" id="KW-0347">Helicase</keyword>
<keyword evidence="5" id="KW-0175">Coiled coil</keyword>
<dbReference type="InterPro" id="IPR011545">
    <property type="entry name" value="DEAD/DEAH_box_helicase_dom"/>
</dbReference>
<feature type="compositionally biased region" description="Basic residues" evidence="6">
    <location>
        <begin position="1129"/>
        <end position="1147"/>
    </location>
</feature>
<dbReference type="PROSITE" id="PS51192">
    <property type="entry name" value="HELICASE_ATP_BIND_1"/>
    <property type="match status" value="1"/>
</dbReference>
<protein>
    <recommendedName>
        <fullName evidence="10">RNA helicase</fullName>
    </recommendedName>
</protein>
<dbReference type="PANTHER" id="PTHR44533:SF4">
    <property type="entry name" value="DEAD_H RNA HELICASE, PUTATIVE-RELATED"/>
    <property type="match status" value="1"/>
</dbReference>
<dbReference type="EMBL" id="HBGA01103316">
    <property type="protein sequence ID" value="CAD9027210.1"/>
    <property type="molecule type" value="Transcribed_RNA"/>
</dbReference>
<evidence type="ECO:0000313" key="9">
    <source>
        <dbReference type="EMBL" id="CAD9027210.1"/>
    </source>
</evidence>
<dbReference type="SMART" id="SM00490">
    <property type="entry name" value="HELICc"/>
    <property type="match status" value="1"/>
</dbReference>
<proteinExistence type="predicted"/>
<evidence type="ECO:0000256" key="4">
    <source>
        <dbReference type="ARBA" id="ARBA00022840"/>
    </source>
</evidence>
<dbReference type="Pfam" id="PF00270">
    <property type="entry name" value="DEAD"/>
    <property type="match status" value="1"/>
</dbReference>
<sequence length="1158" mass="132575">MVLVAIRDIINHHMNDLQKPHKTEILDTLLRMGLQDGATSAAKELGIACPATPVQKIIDVGMSMTTLQMEHMGHLLARPISDLKDDRVGFRPDLWQHKLLDVIDNNESALVCAPTSSGKTFISYYCMKKVLRTSDDGLVIFCAPNKQLAHQVKADVYAHFRSKTFKNPPWTLYGEYTNVWENVETCQILITAPEYLQTLLTNTKLYASISKRLQYLIVDEVHCIDELENGALWERMLMMTRCPFLALSATIGNIDEFHGWLQRCQDVVRKHDEEEHKGKVKRDYKVHKVPDGEEVKEITRWSDLQKYLYIPKTPEEQSAWKECRPKIQKTAFGVDTFYPIHPCSCVTSQGLATTGFPGDLGFVPRESMVLYGTMAEACESNATVKKRMQELHPDNYFKSLTAIDQKKGRAFEKVLKQELRVWSQDPALQPFCDATLDKHRQQLEGALTRAKVNGACQYEQDSEEWLAEHLIHLMTSLAAEDKLPVLIFNFEETTCENLCEKVVDFLEAKENAYKATPEFKKKMNDLAKRQKEAEARMKKHEKVLNNKKDEDSTEQDDMLDLSDLGDLREKDVLPQFSFIRAHEGEGLDEEELADALKRVEKHFPQDHVLYRCLTRGLGVHHFGLPYGYRQAVEVLFRAKHVKAVISTETMALGIHMPCRSVVFAGDHLQLNPLQFRQMSGRAGRRGFDPLGHVIFFGVPESKINRLMTSEIQSLKGHWPLTPALVHRLVNLYIHPGCKDKVQRRIKNQMSSLWLAPLIQVTMPGEDARANSEAVLQRTTAQVRQYFGTVIDTLMTNGLLAADGETESFSDMAGKLYLWDPSHFTFLVMLKEGVFHRITEKYRPVTTHEKFTEARDWVEARTQTNEQCVESLLLLMCHILGRREIHRSVLYDKEIDSESVHQVYLPNLTKEMQGAIQGFHKRTMDCFTAHVINAAREVEKEGLTEALPLSRIVFNKAEPEECSGILAEMAENTVDYEARSPFSALTGRGDVYETQDEMTLAVRDGIYVDSEMIPSVEFKDTSMANDGQLLLNAAVFDYQHSSSQDDVLKWNGLNYKESWEDLDRFMRFIVRVDRIFTIFEQPPKVPGQPTPDEDKEVEAKTPLLKCWKDLLARCQEAYSHADSKALSKQEKKKSMKYTTAKKPKRPPLIKRDPRAVRRR</sequence>
<keyword evidence="1" id="KW-0547">Nucleotide-binding</keyword>
<reference evidence="9" key="1">
    <citation type="submission" date="2021-01" db="EMBL/GenBank/DDBJ databases">
        <authorList>
            <person name="Corre E."/>
            <person name="Pelletier E."/>
            <person name="Niang G."/>
            <person name="Scheremetjew M."/>
            <person name="Finn R."/>
            <person name="Kale V."/>
            <person name="Holt S."/>
            <person name="Cochrane G."/>
            <person name="Meng A."/>
            <person name="Brown T."/>
            <person name="Cohen L."/>
        </authorList>
    </citation>
    <scope>NUCLEOTIDE SEQUENCE</scope>
    <source>
        <strain evidence="9">NIES-381</strain>
    </source>
</reference>
<dbReference type="Pfam" id="PF00271">
    <property type="entry name" value="Helicase_C"/>
    <property type="match status" value="1"/>
</dbReference>
<feature type="domain" description="Helicase ATP-binding" evidence="7">
    <location>
        <begin position="100"/>
        <end position="269"/>
    </location>
</feature>
<keyword evidence="4" id="KW-0067">ATP-binding</keyword>
<dbReference type="GO" id="GO:0016787">
    <property type="term" value="F:hydrolase activity"/>
    <property type="evidence" value="ECO:0007669"/>
    <property type="project" value="UniProtKB-KW"/>
</dbReference>
<evidence type="ECO:0000256" key="6">
    <source>
        <dbReference type="SAM" id="MobiDB-lite"/>
    </source>
</evidence>
<dbReference type="InterPro" id="IPR001650">
    <property type="entry name" value="Helicase_C-like"/>
</dbReference>
<dbReference type="GO" id="GO:0003676">
    <property type="term" value="F:nucleic acid binding"/>
    <property type="evidence" value="ECO:0007669"/>
    <property type="project" value="InterPro"/>
</dbReference>
<evidence type="ECO:0000259" key="8">
    <source>
        <dbReference type="PROSITE" id="PS51194"/>
    </source>
</evidence>
<feature type="domain" description="Helicase C-terminal" evidence="8">
    <location>
        <begin position="560"/>
        <end position="729"/>
    </location>
</feature>
<dbReference type="SUPFAM" id="SSF52540">
    <property type="entry name" value="P-loop containing nucleoside triphosphate hydrolases"/>
    <property type="match status" value="1"/>
</dbReference>
<feature type="region of interest" description="Disordered" evidence="6">
    <location>
        <begin position="1120"/>
        <end position="1158"/>
    </location>
</feature>
<dbReference type="GO" id="GO:0005737">
    <property type="term" value="C:cytoplasm"/>
    <property type="evidence" value="ECO:0007669"/>
    <property type="project" value="TreeGrafter"/>
</dbReference>
<dbReference type="FunFam" id="3.40.50.300:FF:001039">
    <property type="entry name" value="ATP-dependent RNA helicase DDX60"/>
    <property type="match status" value="1"/>
</dbReference>
<evidence type="ECO:0000256" key="5">
    <source>
        <dbReference type="SAM" id="Coils"/>
    </source>
</evidence>
<evidence type="ECO:0000259" key="7">
    <source>
        <dbReference type="PROSITE" id="PS51192"/>
    </source>
</evidence>
<dbReference type="PANTHER" id="PTHR44533">
    <property type="entry name" value="DEAD/H RNA HELICASE, PUTATIVE-RELATED"/>
    <property type="match status" value="1"/>
</dbReference>
<organism evidence="9">
    <name type="scientific">Eutreptiella gymnastica</name>
    <dbReference type="NCBI Taxonomy" id="73025"/>
    <lineage>
        <taxon>Eukaryota</taxon>
        <taxon>Discoba</taxon>
        <taxon>Euglenozoa</taxon>
        <taxon>Euglenida</taxon>
        <taxon>Spirocuta</taxon>
        <taxon>Euglenophyceae</taxon>
        <taxon>Eutreptiales</taxon>
        <taxon>Eutreptiaceae</taxon>
        <taxon>Eutreptiella</taxon>
    </lineage>
</organism>
<name>A0A7S1NKP4_9EUGL</name>
<gene>
    <name evidence="9" type="ORF">EGYM00392_LOCUS38340</name>
</gene>
<dbReference type="GO" id="GO:0005524">
    <property type="term" value="F:ATP binding"/>
    <property type="evidence" value="ECO:0007669"/>
    <property type="project" value="UniProtKB-KW"/>
</dbReference>
<dbReference type="PROSITE" id="PS51194">
    <property type="entry name" value="HELICASE_CTER"/>
    <property type="match status" value="1"/>
</dbReference>
<feature type="compositionally biased region" description="Basic and acidic residues" evidence="6">
    <location>
        <begin position="1148"/>
        <end position="1158"/>
    </location>
</feature>
<dbReference type="AlphaFoldDB" id="A0A7S1NKP4"/>
<dbReference type="InterPro" id="IPR014001">
    <property type="entry name" value="Helicase_ATP-bd"/>
</dbReference>
<dbReference type="Gene3D" id="3.40.50.300">
    <property type="entry name" value="P-loop containing nucleotide triphosphate hydrolases"/>
    <property type="match status" value="2"/>
</dbReference>
<dbReference type="GO" id="GO:0004386">
    <property type="term" value="F:helicase activity"/>
    <property type="evidence" value="ECO:0007669"/>
    <property type="project" value="UniProtKB-KW"/>
</dbReference>